<comment type="caution">
    <text evidence="1">The sequence shown here is derived from an EMBL/GenBank/DDBJ whole genome shotgun (WGS) entry which is preliminary data.</text>
</comment>
<name>A0A9E2F5L1_PSYF1</name>
<evidence type="ECO:0008006" key="3">
    <source>
        <dbReference type="Google" id="ProtNLM"/>
    </source>
</evidence>
<dbReference type="EMBL" id="QLTW01000009">
    <property type="protein sequence ID" value="MBT9144480.1"/>
    <property type="molecule type" value="Genomic_DNA"/>
</dbReference>
<dbReference type="InterPro" id="IPR021297">
    <property type="entry name" value="YlqD"/>
</dbReference>
<proteinExistence type="predicted"/>
<dbReference type="Proteomes" id="UP000811545">
    <property type="component" value="Unassembled WGS sequence"/>
</dbReference>
<dbReference type="Pfam" id="PF11068">
    <property type="entry name" value="YlqD"/>
    <property type="match status" value="1"/>
</dbReference>
<organism evidence="1 2">
    <name type="scientific">Psychracetigena formicireducens</name>
    <dbReference type="NCBI Taxonomy" id="2986056"/>
    <lineage>
        <taxon>Bacteria</taxon>
        <taxon>Bacillati</taxon>
        <taxon>Candidatus Lithacetigenota</taxon>
        <taxon>Candidatus Psychracetigena</taxon>
    </lineage>
</organism>
<gene>
    <name evidence="1" type="ORF">DDT42_00321</name>
</gene>
<dbReference type="AlphaFoldDB" id="A0A9E2F5L1"/>
<protein>
    <recommendedName>
        <fullName evidence="3">YlqD protein</fullName>
    </recommendedName>
</protein>
<dbReference type="Gene3D" id="6.10.140.1110">
    <property type="match status" value="1"/>
</dbReference>
<evidence type="ECO:0000313" key="1">
    <source>
        <dbReference type="EMBL" id="MBT9144480.1"/>
    </source>
</evidence>
<reference evidence="1 2" key="1">
    <citation type="journal article" date="2021" name="bioRxiv">
        <title>Unique metabolic strategies in Hadean analogues reveal hints for primordial physiology.</title>
        <authorList>
            <person name="Nobu M.K."/>
            <person name="Nakai R."/>
            <person name="Tamazawa S."/>
            <person name="Mori H."/>
            <person name="Toyoda A."/>
            <person name="Ijiri A."/>
            <person name="Suzuki S."/>
            <person name="Kurokawa K."/>
            <person name="Kamagata Y."/>
            <person name="Tamaki H."/>
        </authorList>
    </citation>
    <scope>NUCLEOTIDE SEQUENCE [LARGE SCALE GENOMIC DNA]</scope>
    <source>
        <strain evidence="1">BS525</strain>
    </source>
</reference>
<sequence>MSKIFVKRSVLLKAVVDESLKKELMNQLQDNQKKIDMEIERLKYQSNKLLIESPMDIRESMAIRKRVEEEKRDGELLKDQILQKVKEVNSLDLGSIYPIGVIEGLAELKVGENLWNKVNNCEIIIKDGIIEEIHDQ</sequence>
<evidence type="ECO:0000313" key="2">
    <source>
        <dbReference type="Proteomes" id="UP000811545"/>
    </source>
</evidence>
<accession>A0A9E2F5L1</accession>